<dbReference type="EMBL" id="JBHUGI010000001">
    <property type="protein sequence ID" value="MFD1926458.1"/>
    <property type="molecule type" value="Genomic_DNA"/>
</dbReference>
<dbReference type="SUPFAM" id="SSF52540">
    <property type="entry name" value="P-loop containing nucleoside triphosphate hydrolases"/>
    <property type="match status" value="1"/>
</dbReference>
<proteinExistence type="predicted"/>
<keyword evidence="2" id="KW-0378">Hydrolase</keyword>
<dbReference type="InterPro" id="IPR014001">
    <property type="entry name" value="Helicase_ATP-bd"/>
</dbReference>
<dbReference type="Pfam" id="PF04851">
    <property type="entry name" value="ResIII"/>
    <property type="match status" value="1"/>
</dbReference>
<dbReference type="PANTHER" id="PTHR47396:SF1">
    <property type="entry name" value="ATP-DEPENDENT HELICASE IRC3-RELATED"/>
    <property type="match status" value="1"/>
</dbReference>
<comment type="caution">
    <text evidence="2">The sequence shown here is derived from an EMBL/GenBank/DDBJ whole genome shotgun (WGS) entry which is preliminary data.</text>
</comment>
<dbReference type="CDD" id="cd18785">
    <property type="entry name" value="SF2_C"/>
    <property type="match status" value="1"/>
</dbReference>
<dbReference type="SMART" id="SM00487">
    <property type="entry name" value="DEXDc"/>
    <property type="match status" value="1"/>
</dbReference>
<organism evidence="2 3">
    <name type="scientific">Sporosarcina siberiensis</name>
    <dbReference type="NCBI Taxonomy" id="1365606"/>
    <lineage>
        <taxon>Bacteria</taxon>
        <taxon>Bacillati</taxon>
        <taxon>Bacillota</taxon>
        <taxon>Bacilli</taxon>
        <taxon>Bacillales</taxon>
        <taxon>Caryophanaceae</taxon>
        <taxon>Sporosarcina</taxon>
    </lineage>
</organism>
<evidence type="ECO:0000313" key="3">
    <source>
        <dbReference type="Proteomes" id="UP001597218"/>
    </source>
</evidence>
<dbReference type="PROSITE" id="PS51192">
    <property type="entry name" value="HELICASE_ATP_BIND_1"/>
    <property type="match status" value="1"/>
</dbReference>
<dbReference type="InterPro" id="IPR027417">
    <property type="entry name" value="P-loop_NTPase"/>
</dbReference>
<name>A0ABW4SAI2_9BACL</name>
<evidence type="ECO:0000259" key="1">
    <source>
        <dbReference type="PROSITE" id="PS51192"/>
    </source>
</evidence>
<gene>
    <name evidence="2" type="ORF">ACFSFY_00025</name>
</gene>
<dbReference type="InterPro" id="IPR050742">
    <property type="entry name" value="Helicase_Restrict-Modif_Enz"/>
</dbReference>
<keyword evidence="2" id="KW-0347">Helicase</keyword>
<feature type="domain" description="Helicase ATP-binding" evidence="1">
    <location>
        <begin position="54"/>
        <end position="253"/>
    </location>
</feature>
<dbReference type="Proteomes" id="UP001597218">
    <property type="component" value="Unassembled WGS sequence"/>
</dbReference>
<dbReference type="PANTHER" id="PTHR47396">
    <property type="entry name" value="TYPE I RESTRICTION ENZYME ECOKI R PROTEIN"/>
    <property type="match status" value="1"/>
</dbReference>
<dbReference type="Gene3D" id="3.40.50.300">
    <property type="entry name" value="P-loop containing nucleotide triphosphate hydrolases"/>
    <property type="match status" value="1"/>
</dbReference>
<accession>A0ABW4SAI2</accession>
<dbReference type="InterPro" id="IPR006935">
    <property type="entry name" value="Helicase/UvrB_N"/>
</dbReference>
<protein>
    <submittedName>
        <fullName evidence="2">DEAD/DEAH box helicase family protein</fullName>
    </submittedName>
</protein>
<sequence>MSNEILHARIETRFNDIFEKPPEVPQYIYDNLSHEMRPYQEQALRQLIYTQQSDAADISFNHLLFHMATGSGKTLVLAGSILYLFKEKGHQNFIFFVDSDAIIRKTYENLTNTASSKYLFNQEGIVVDGLRIPIQVVDVFPASPADNTIYLKLTTIHKLHADLNNPKENGLTYDSLEDMKLVLLADEAHHINALTKKDKKKLTTKEAGERTWESTVNRILRLNQANRLLEFTATIDLTNDSLFDKYQDKIVYQYDLRRFMEDRYSKNVVLLQTNEEDDQKMLHAMLLSQYRKYIAKDNGIDLKPIILFKSNKIATSLNANNKFIAMVENLSITQLKKSIEHGLAVYQNAASIWRKVFRYYEDKDLIQLVQDLQWDFTSETTLNANDSSFISESNAILLNSLEESDNPIRTIFAVAKLNEGWDVLNLFDIVRISEGATHTKTTTDSEAQLIGRGARYYPFVQDNQNSYQRRYDLSDSKLKVIETLHYHTINESAYINNLTKSLEAANIQIKEDGASRLEAKIKSKFKKSDLFKNGKIYINKVIPTTSADYQSFKDYNVSSFFEMSFESSIEKQFGTDAETESSTQRREEKLHVTRSLLQKAIQRNTFYRYNNLKEYIPSITSVKEFIESDKFLGSLVIQVSVPSGLTVNELAPEQKLSIVEKFLSQAENNIRLNFMKVRGTPYFEGVMFTELIKDYFIEINQVQSRVKTMNEVVKTRNMRDHDWYIYDQAIVNGLESNMIDFINDYMEQLQQKYEEVYLIRNERKVKIVEIGSTRGFMPDFLLYLKDTECTYQVFLEPKGEHLHTQDKWKEDFLMSLSTNPDIEVLSENEEIRLLGIRFYSGDKEYKQKFKEDFREKLLDEEAIVSSNLFSINE</sequence>
<evidence type="ECO:0000313" key="2">
    <source>
        <dbReference type="EMBL" id="MFD1926458.1"/>
    </source>
</evidence>
<dbReference type="GO" id="GO:0004386">
    <property type="term" value="F:helicase activity"/>
    <property type="evidence" value="ECO:0007669"/>
    <property type="project" value="UniProtKB-KW"/>
</dbReference>
<keyword evidence="2" id="KW-0547">Nucleotide-binding</keyword>
<dbReference type="RefSeq" id="WP_381535036.1">
    <property type="nucleotide sequence ID" value="NZ_JBHUGI010000001.1"/>
</dbReference>
<keyword evidence="3" id="KW-1185">Reference proteome</keyword>
<keyword evidence="2" id="KW-0067">ATP-binding</keyword>
<reference evidence="3" key="1">
    <citation type="journal article" date="2019" name="Int. J. Syst. Evol. Microbiol.">
        <title>The Global Catalogue of Microorganisms (GCM) 10K type strain sequencing project: providing services to taxonomists for standard genome sequencing and annotation.</title>
        <authorList>
            <consortium name="The Broad Institute Genomics Platform"/>
            <consortium name="The Broad Institute Genome Sequencing Center for Infectious Disease"/>
            <person name="Wu L."/>
            <person name="Ma J."/>
        </authorList>
    </citation>
    <scope>NUCLEOTIDE SEQUENCE [LARGE SCALE GENOMIC DNA]</scope>
    <source>
        <strain evidence="3">CGMCC 4.7177</strain>
    </source>
</reference>